<evidence type="ECO:0000313" key="5">
    <source>
        <dbReference type="Proteomes" id="UP000515703"/>
    </source>
</evidence>
<sequence length="388" mass="42194">MLNEYSLMMPEKIYSGNNSLEKLKLLVMDKYKKVAVFTDRGIRGSGIVDTLFDILEECKIPIVVFDELPSEPTWMEAQKTVDAFKEESADCIIAIGGGSVMDVAKLASIASSGEYGVKELLEDPLRGVKQVPAILIPTTAGTGSEATPNSIVTVPEKNLKIGIVNPAMIADAVILDGRALIGLPKKIAASTGIDALAHGIECYTSNKANPFSNMFAMEALKLIFNNIIPACERQDAVEEKNNMLLAAFYAGVAITASGTTAVHALSYPLGGRYHIPHGVSNAMMLLPVLKYNKEACLKEFSEIYDEVIKKEQGLSQEEKADLLLIEIDTIIKRLEVPLSLKAYGVSKSDLEALVHDGLEVKRLLVNNKRTVTEEAARMLYLEAMEAEG</sequence>
<dbReference type="InterPro" id="IPR039697">
    <property type="entry name" value="Alcohol_dehydrogenase_Fe"/>
</dbReference>
<dbReference type="InterPro" id="IPR018211">
    <property type="entry name" value="ADH_Fe_CS"/>
</dbReference>
<dbReference type="GO" id="GO:0046872">
    <property type="term" value="F:metal ion binding"/>
    <property type="evidence" value="ECO:0007669"/>
    <property type="project" value="InterPro"/>
</dbReference>
<keyword evidence="5" id="KW-1185">Reference proteome</keyword>
<dbReference type="InterPro" id="IPR056798">
    <property type="entry name" value="ADH_Fe_C"/>
</dbReference>
<dbReference type="Proteomes" id="UP000515703">
    <property type="component" value="Chromosome"/>
</dbReference>
<protein>
    <submittedName>
        <fullName evidence="4">Alcohol dehydrogenase</fullName>
    </submittedName>
</protein>
<dbReference type="Gene3D" id="1.20.1090.10">
    <property type="entry name" value="Dehydroquinate synthase-like - alpha domain"/>
    <property type="match status" value="1"/>
</dbReference>
<reference evidence="4 5" key="2">
    <citation type="submission" date="2020-08" db="EMBL/GenBank/DDBJ databases">
        <authorList>
            <person name="Ueki A."/>
            <person name="Tonouchi A."/>
        </authorList>
    </citation>
    <scope>NUCLEOTIDE SEQUENCE [LARGE SCALE GENOMIC DNA]</scope>
    <source>
        <strain evidence="4 5">CTTW</strain>
    </source>
</reference>
<gene>
    <name evidence="4" type="ORF">bsdcttw_01050</name>
</gene>
<evidence type="ECO:0000259" key="3">
    <source>
        <dbReference type="Pfam" id="PF25137"/>
    </source>
</evidence>
<reference evidence="4 5" key="1">
    <citation type="submission" date="2020-08" db="EMBL/GenBank/DDBJ databases">
        <title>Draft genome sequencing of an Anaerocolumna strain isolated from anoxic soil subjected to BSD treatment.</title>
        <authorList>
            <person name="Uek A."/>
            <person name="Tonouchi A."/>
        </authorList>
    </citation>
    <scope>NUCLEOTIDE SEQUENCE [LARGE SCALE GENOMIC DNA]</scope>
    <source>
        <strain evidence="4 5">CTTW</strain>
    </source>
</reference>
<dbReference type="InterPro" id="IPR001670">
    <property type="entry name" value="ADH_Fe/GldA"/>
</dbReference>
<evidence type="ECO:0000313" key="4">
    <source>
        <dbReference type="EMBL" id="BCJ97064.1"/>
    </source>
</evidence>
<dbReference type="SUPFAM" id="SSF56796">
    <property type="entry name" value="Dehydroquinate synthase-like"/>
    <property type="match status" value="1"/>
</dbReference>
<dbReference type="FunFam" id="3.40.50.1970:FF:000003">
    <property type="entry name" value="Alcohol dehydrogenase, iron-containing"/>
    <property type="match status" value="1"/>
</dbReference>
<organism evidence="4 5">
    <name type="scientific">Anaerocolumna chitinilytica</name>
    <dbReference type="NCBI Taxonomy" id="1727145"/>
    <lineage>
        <taxon>Bacteria</taxon>
        <taxon>Bacillati</taxon>
        <taxon>Bacillota</taxon>
        <taxon>Clostridia</taxon>
        <taxon>Lachnospirales</taxon>
        <taxon>Lachnospiraceae</taxon>
        <taxon>Anaerocolumna</taxon>
    </lineage>
</organism>
<dbReference type="KEGG" id="acht:bsdcttw_01050"/>
<proteinExistence type="predicted"/>
<evidence type="ECO:0000259" key="2">
    <source>
        <dbReference type="Pfam" id="PF00465"/>
    </source>
</evidence>
<dbReference type="GO" id="GO:0004022">
    <property type="term" value="F:alcohol dehydrogenase (NAD+) activity"/>
    <property type="evidence" value="ECO:0007669"/>
    <property type="project" value="UniProtKB-ARBA"/>
</dbReference>
<dbReference type="Pfam" id="PF25137">
    <property type="entry name" value="ADH_Fe_C"/>
    <property type="match status" value="1"/>
</dbReference>
<dbReference type="AlphaFoldDB" id="A0A7I8DI81"/>
<dbReference type="Pfam" id="PF00465">
    <property type="entry name" value="Fe-ADH"/>
    <property type="match status" value="1"/>
</dbReference>
<accession>A0A7I8DI81</accession>
<dbReference type="EMBL" id="AP023368">
    <property type="protein sequence ID" value="BCJ97064.1"/>
    <property type="molecule type" value="Genomic_DNA"/>
</dbReference>
<dbReference type="RefSeq" id="WP_185257530.1">
    <property type="nucleotide sequence ID" value="NZ_AP023368.1"/>
</dbReference>
<dbReference type="PROSITE" id="PS00913">
    <property type="entry name" value="ADH_IRON_1"/>
    <property type="match status" value="1"/>
</dbReference>
<dbReference type="PANTHER" id="PTHR11496:SF83">
    <property type="entry name" value="HYDROXYACID-OXOACID TRANSHYDROGENASE, MITOCHONDRIAL"/>
    <property type="match status" value="1"/>
</dbReference>
<dbReference type="CDD" id="cd08551">
    <property type="entry name" value="Fe-ADH"/>
    <property type="match status" value="1"/>
</dbReference>
<keyword evidence="1" id="KW-0560">Oxidoreductase</keyword>
<feature type="domain" description="Fe-containing alcohol dehydrogenase-like C-terminal" evidence="3">
    <location>
        <begin position="189"/>
        <end position="383"/>
    </location>
</feature>
<feature type="domain" description="Alcohol dehydrogenase iron-type/glycerol dehydrogenase GldA" evidence="2">
    <location>
        <begin position="10"/>
        <end position="176"/>
    </location>
</feature>
<dbReference type="PANTHER" id="PTHR11496">
    <property type="entry name" value="ALCOHOL DEHYDROGENASE"/>
    <property type="match status" value="1"/>
</dbReference>
<dbReference type="Gene3D" id="3.40.50.1970">
    <property type="match status" value="1"/>
</dbReference>
<name>A0A7I8DI81_9FIRM</name>
<evidence type="ECO:0000256" key="1">
    <source>
        <dbReference type="ARBA" id="ARBA00023002"/>
    </source>
</evidence>